<sequence>MLCVTVLTSKSVCGKNDASNKQIYKAICVIQTSNKGVRIEYLKNINKYKSHSKQRPEERLGRVQKGSRRHFEFGNGEMALTQKPGSKQYVKNVLVMKKDTCSVRELLNWVNAEMQCDVRELSELKTGGVYCQFVHKLFPAEISLTKVYLYTNTSYEIEANFKLLRNTFAKLNIRKDVPNRELAKGRGHYEFLNWLHKFHKMNHNGRAYDASKERCGKPIGLKKIVEVERRFDYAAYLRRSSTIIASVHPRKPVELVPRAHSLLGISVKPDNLASWKLNPTPDKSKAKAKGSTQSILGRKSAQPAGKSVKPICKTANPCNEPGESVQSQPDQSDESRQSTPESLPSVPLKQGYPKRVQSPAQETDPESDVESPNPEPHPAVPSKRQSYKRSHSAAKRLPPKPIQAVQETLHSTSERISAVPSKRASYKRNQLPAQEIPLEPLDAWFEPVESPLKRVNYRRAQSPDKSMSPEPIEPEPEQSRSTTDLANPESTLEPHSSLTPVPARRVNYKRVQSPAKTVAPEPPVAGHAPGGEIPPKPQPVLLKRVKHKSSRSATREKHPVSLQAWFEPLETIPKQLSSAHLKGVNRNRETAPISTQAQRSESVPAPTSKRVNYKRVQSPAKTVLSQTPEARYEPARQIEPESRCEPVSTPDPHPMFVPLKRVKDKRIQPAGKVAQKTSQTDQETLQSESEPLSTVPARRTVPESQTVHDPLQTEPEPLSGLPSRRLNSKRTQEVAPKTSKASYELRQSEWVAASVEKSVKPICELAKLSTEPVEESTLEPLKRIIYKRIQSPGRSIVPEPCEPCRKPVEPTPKAISAATSKRAIVKRTQSPAKTVSAELPQAGHERESTPEPQATTTQPPQRVNSKPISTASRVIGAKSCEAGLEPLQVERNPLPDPPIPSTTREIALKSLQADFESLPDPLSLRANIKPIHEVAEELLQANDAQPQWKAEPLPNPTEQRLSNKPDPPTFSELGRKSNHETLRSEQEPLPDPPSERVGNKSIPSTSRNNAPELSEADQEPIHSEPEPPFADPPSERAGNNPNPPKSREIAAESLQADEEPLPSKPDLSAVLKVGQSVVRAYYEESDCVALPSDSDSEDEKDDHIWDVRRQIVLLRDKLTTIETILLKYSASSRQSVKKLKRYLRKQQVDEPFVLGSF</sequence>
<feature type="compositionally biased region" description="Basic residues" evidence="1">
    <location>
        <begin position="385"/>
        <end position="398"/>
    </location>
</feature>
<dbReference type="OrthoDB" id="7870873at2759"/>
<dbReference type="InterPro" id="IPR001715">
    <property type="entry name" value="CH_dom"/>
</dbReference>
<gene>
    <name evidence="4" type="primary">Dvir\GJ15907</name>
    <name evidence="4" type="ORF">Dvir_GJ15907</name>
</gene>
<feature type="region of interest" description="Disordered" evidence="1">
    <location>
        <begin position="796"/>
        <end position="869"/>
    </location>
</feature>
<dbReference type="Pfam" id="PF00307">
    <property type="entry name" value="CH"/>
    <property type="match status" value="1"/>
</dbReference>
<keyword evidence="6" id="KW-1185">Reference proteome</keyword>
<feature type="region of interest" description="Disordered" evidence="1">
    <location>
        <begin position="273"/>
        <end position="558"/>
    </location>
</feature>
<dbReference type="STRING" id="7244.A0A0Q9WDA4"/>
<evidence type="ECO:0000313" key="6">
    <source>
        <dbReference type="Proteomes" id="UP000008792"/>
    </source>
</evidence>
<feature type="domain" description="Calponin-homology (CH)" evidence="2">
    <location>
        <begin position="103"/>
        <end position="202"/>
    </location>
</feature>
<dbReference type="EMBL" id="CH940655">
    <property type="protein sequence ID" value="KRF82604.1"/>
    <property type="molecule type" value="Genomic_DNA"/>
</dbReference>
<protein>
    <submittedName>
        <fullName evidence="3">Uncharacterized protein, isoform B</fullName>
    </submittedName>
    <submittedName>
        <fullName evidence="4">Uncharacterized protein, isoform C</fullName>
    </submittedName>
    <submittedName>
        <fullName evidence="5">Uncharacterized protein, isoform D</fullName>
    </submittedName>
</protein>
<evidence type="ECO:0000313" key="5">
    <source>
        <dbReference type="EMBL" id="KRF82606.1"/>
    </source>
</evidence>
<feature type="compositionally biased region" description="Polar residues" evidence="1">
    <location>
        <begin position="479"/>
        <end position="499"/>
    </location>
</feature>
<feature type="compositionally biased region" description="Polar residues" evidence="1">
    <location>
        <begin position="592"/>
        <end position="601"/>
    </location>
</feature>
<name>A0A0Q9WDA4_DROVI</name>
<dbReference type="SUPFAM" id="SSF47576">
    <property type="entry name" value="Calponin-homology domain, CH-domain"/>
    <property type="match status" value="1"/>
</dbReference>
<reference evidence="4" key="3">
    <citation type="submission" date="2015-11" db="EMBL/GenBank/DDBJ databases">
        <authorList>
            <consortium name="FlyBase"/>
        </authorList>
    </citation>
    <scope>NUCLEOTIDE SEQUENCE</scope>
    <source>
        <strain evidence="4">TSC#15010-1051.87</strain>
    </source>
</reference>
<dbReference type="EMBL" id="CH940655">
    <property type="protein sequence ID" value="KRF82605.1"/>
    <property type="molecule type" value="Genomic_DNA"/>
</dbReference>
<feature type="compositionally biased region" description="Polar residues" evidence="1">
    <location>
        <begin position="405"/>
        <end position="415"/>
    </location>
</feature>
<feature type="compositionally biased region" description="Polar residues" evidence="1">
    <location>
        <begin position="1001"/>
        <end position="1011"/>
    </location>
</feature>
<accession>A0A0Q9WDA4</accession>
<dbReference type="Gene3D" id="1.10.418.10">
    <property type="entry name" value="Calponin-like domain"/>
    <property type="match status" value="1"/>
</dbReference>
<dbReference type="eggNOG" id="KOG3000">
    <property type="taxonomic scope" value="Eukaryota"/>
</dbReference>
<dbReference type="PANTHER" id="PTHR10623">
    <property type="entry name" value="MICROTUBULE-ASSOCIATED PROTEIN RP/EB FAMILY MEMBER"/>
    <property type="match status" value="1"/>
</dbReference>
<dbReference type="Proteomes" id="UP000008792">
    <property type="component" value="Unassembled WGS sequence"/>
</dbReference>
<feature type="region of interest" description="Disordered" evidence="1">
    <location>
        <begin position="580"/>
        <end position="741"/>
    </location>
</feature>
<proteinExistence type="predicted"/>
<reference evidence="4 6" key="1">
    <citation type="journal article" date="2007" name="Nature">
        <title>Evolution of genes and genomes on the Drosophila phylogeny.</title>
        <authorList>
            <consortium name="Drosophila 12 Genomes Consortium"/>
            <person name="Clark A.G."/>
            <person name="Eisen M.B."/>
            <person name="Smith D.R."/>
            <person name="Bergman C.M."/>
            <person name="Oliver B."/>
            <person name="Markow T.A."/>
            <person name="Kaufman T.C."/>
            <person name="Kellis M."/>
            <person name="Gelbart W."/>
            <person name="Iyer V.N."/>
            <person name="Pollard D.A."/>
            <person name="Sackton T.B."/>
            <person name="Larracuente A.M."/>
            <person name="Singh N.D."/>
            <person name="Abad J.P."/>
            <person name="Abt D.N."/>
            <person name="Adryan B."/>
            <person name="Aguade M."/>
            <person name="Akashi H."/>
            <person name="Anderson W.W."/>
            <person name="Aquadro C.F."/>
            <person name="Ardell D.H."/>
            <person name="Arguello R."/>
            <person name="Artieri C.G."/>
            <person name="Barbash D.A."/>
            <person name="Barker D."/>
            <person name="Barsanti P."/>
            <person name="Batterham P."/>
            <person name="Batzoglou S."/>
            <person name="Begun D."/>
            <person name="Bhutkar A."/>
            <person name="Blanco E."/>
            <person name="Bosak S.A."/>
            <person name="Bradley R.K."/>
            <person name="Brand A.D."/>
            <person name="Brent M.R."/>
            <person name="Brooks A.N."/>
            <person name="Brown R.H."/>
            <person name="Butlin R.K."/>
            <person name="Caggese C."/>
            <person name="Calvi B.R."/>
            <person name="Bernardo de Carvalho A."/>
            <person name="Caspi A."/>
            <person name="Castrezana S."/>
            <person name="Celniker S.E."/>
            <person name="Chang J.L."/>
            <person name="Chapple C."/>
            <person name="Chatterji S."/>
            <person name="Chinwalla A."/>
            <person name="Civetta A."/>
            <person name="Clifton S.W."/>
            <person name="Comeron J.M."/>
            <person name="Costello J.C."/>
            <person name="Coyne J.A."/>
            <person name="Daub J."/>
            <person name="David R.G."/>
            <person name="Delcher A.L."/>
            <person name="Delehaunty K."/>
            <person name="Do C.B."/>
            <person name="Ebling H."/>
            <person name="Edwards K."/>
            <person name="Eickbush T."/>
            <person name="Evans J.D."/>
            <person name="Filipski A."/>
            <person name="Findeiss S."/>
            <person name="Freyhult E."/>
            <person name="Fulton L."/>
            <person name="Fulton R."/>
            <person name="Garcia A.C."/>
            <person name="Gardiner A."/>
            <person name="Garfield D.A."/>
            <person name="Garvin B.E."/>
            <person name="Gibson G."/>
            <person name="Gilbert D."/>
            <person name="Gnerre S."/>
            <person name="Godfrey J."/>
            <person name="Good R."/>
            <person name="Gotea V."/>
            <person name="Gravely B."/>
            <person name="Greenberg A.J."/>
            <person name="Griffiths-Jones S."/>
            <person name="Gross S."/>
            <person name="Guigo R."/>
            <person name="Gustafson E.A."/>
            <person name="Haerty W."/>
            <person name="Hahn M.W."/>
            <person name="Halligan D.L."/>
            <person name="Halpern A.L."/>
            <person name="Halter G.M."/>
            <person name="Han M.V."/>
            <person name="Heger A."/>
            <person name="Hillier L."/>
            <person name="Hinrichs A.S."/>
            <person name="Holmes I."/>
            <person name="Hoskins R.A."/>
            <person name="Hubisz M.J."/>
            <person name="Hultmark D."/>
            <person name="Huntley M.A."/>
            <person name="Jaffe D.B."/>
            <person name="Jagadeeshan S."/>
            <person name="Jeck W.R."/>
            <person name="Johnson J."/>
            <person name="Jones C.D."/>
            <person name="Jordan W.C."/>
            <person name="Karpen G.H."/>
            <person name="Kataoka E."/>
            <person name="Keightley P.D."/>
            <person name="Kheradpour P."/>
            <person name="Kirkness E.F."/>
            <person name="Koerich L.B."/>
            <person name="Kristiansen K."/>
            <person name="Kudrna D."/>
            <person name="Kulathinal R.J."/>
            <person name="Kumar S."/>
            <person name="Kwok R."/>
            <person name="Lander E."/>
            <person name="Langley C.H."/>
            <person name="Lapoint R."/>
            <person name="Lazzaro B.P."/>
            <person name="Lee S.J."/>
            <person name="Levesque L."/>
            <person name="Li R."/>
            <person name="Lin C.F."/>
            <person name="Lin M.F."/>
            <person name="Lindblad-Toh K."/>
            <person name="Llopart A."/>
            <person name="Long M."/>
            <person name="Low L."/>
            <person name="Lozovsky E."/>
            <person name="Lu J."/>
            <person name="Luo M."/>
            <person name="Machado C.A."/>
            <person name="Makalowski W."/>
            <person name="Marzo M."/>
            <person name="Matsuda M."/>
            <person name="Matzkin L."/>
            <person name="McAllister B."/>
            <person name="McBride C.S."/>
            <person name="McKernan B."/>
            <person name="McKernan K."/>
            <person name="Mendez-Lago M."/>
            <person name="Minx P."/>
            <person name="Mollenhauer M.U."/>
            <person name="Montooth K."/>
            <person name="Mount S.M."/>
            <person name="Mu X."/>
            <person name="Myers E."/>
            <person name="Negre B."/>
            <person name="Newfeld S."/>
            <person name="Nielsen R."/>
            <person name="Noor M.A."/>
            <person name="O'Grady P."/>
            <person name="Pachter L."/>
            <person name="Papaceit M."/>
            <person name="Parisi M.J."/>
            <person name="Parisi M."/>
            <person name="Parts L."/>
            <person name="Pedersen J.S."/>
            <person name="Pesole G."/>
            <person name="Phillippy A.M."/>
            <person name="Ponting C.P."/>
            <person name="Pop M."/>
            <person name="Porcelli D."/>
            <person name="Powell J.R."/>
            <person name="Prohaska S."/>
            <person name="Pruitt K."/>
            <person name="Puig M."/>
            <person name="Quesneville H."/>
            <person name="Ram K.R."/>
            <person name="Rand D."/>
            <person name="Rasmussen M.D."/>
            <person name="Reed L.K."/>
            <person name="Reenan R."/>
            <person name="Reily A."/>
            <person name="Remington K.A."/>
            <person name="Rieger T.T."/>
            <person name="Ritchie M.G."/>
            <person name="Robin C."/>
            <person name="Rogers Y.H."/>
            <person name="Rohde C."/>
            <person name="Rozas J."/>
            <person name="Rubenfield M.J."/>
            <person name="Ruiz A."/>
            <person name="Russo S."/>
            <person name="Salzberg S.L."/>
            <person name="Sanchez-Gracia A."/>
            <person name="Saranga D.J."/>
            <person name="Sato H."/>
            <person name="Schaeffer S.W."/>
            <person name="Schatz M.C."/>
            <person name="Schlenke T."/>
            <person name="Schwartz R."/>
            <person name="Segarra C."/>
            <person name="Singh R.S."/>
            <person name="Sirot L."/>
            <person name="Sirota M."/>
            <person name="Sisneros N.B."/>
            <person name="Smith C.D."/>
            <person name="Smith T.F."/>
            <person name="Spieth J."/>
            <person name="Stage D.E."/>
            <person name="Stark A."/>
            <person name="Stephan W."/>
            <person name="Strausberg R.L."/>
            <person name="Strempel S."/>
            <person name="Sturgill D."/>
            <person name="Sutton G."/>
            <person name="Sutton G.G."/>
            <person name="Tao W."/>
            <person name="Teichmann S."/>
            <person name="Tobari Y.N."/>
            <person name="Tomimura Y."/>
            <person name="Tsolas J.M."/>
            <person name="Valente V.L."/>
            <person name="Venter E."/>
            <person name="Venter J.C."/>
            <person name="Vicario S."/>
            <person name="Vieira F.G."/>
            <person name="Vilella A.J."/>
            <person name="Villasante A."/>
            <person name="Walenz B."/>
            <person name="Wang J."/>
            <person name="Wasserman M."/>
            <person name="Watts T."/>
            <person name="Wilson D."/>
            <person name="Wilson R.K."/>
            <person name="Wing R.A."/>
            <person name="Wolfner M.F."/>
            <person name="Wong A."/>
            <person name="Wong G.K."/>
            <person name="Wu C.I."/>
            <person name="Wu G."/>
            <person name="Yamamoto D."/>
            <person name="Yang H.P."/>
            <person name="Yang S.P."/>
            <person name="Yorke J.A."/>
            <person name="Yoshida K."/>
            <person name="Zdobnov E."/>
            <person name="Zhang P."/>
            <person name="Zhang Y."/>
            <person name="Zimin A.V."/>
            <person name="Baldwin J."/>
            <person name="Abdouelleil A."/>
            <person name="Abdulkadir J."/>
            <person name="Abebe A."/>
            <person name="Abera B."/>
            <person name="Abreu J."/>
            <person name="Acer S.C."/>
            <person name="Aftuck L."/>
            <person name="Alexander A."/>
            <person name="An P."/>
            <person name="Anderson E."/>
            <person name="Anderson S."/>
            <person name="Arachi H."/>
            <person name="Azer M."/>
            <person name="Bachantsang P."/>
            <person name="Barry A."/>
            <person name="Bayul T."/>
            <person name="Berlin A."/>
            <person name="Bessette D."/>
            <person name="Bloom T."/>
            <person name="Blye J."/>
            <person name="Boguslavskiy L."/>
            <person name="Bonnet C."/>
            <person name="Boukhgalter B."/>
            <person name="Bourzgui I."/>
            <person name="Brown A."/>
            <person name="Cahill P."/>
            <person name="Channer S."/>
            <person name="Cheshatsang Y."/>
            <person name="Chuda L."/>
            <person name="Citroen M."/>
            <person name="Collymore A."/>
            <person name="Cooke P."/>
            <person name="Costello M."/>
            <person name="D'Aco K."/>
            <person name="Daza R."/>
            <person name="De Haan G."/>
            <person name="DeGray S."/>
            <person name="DeMaso C."/>
            <person name="Dhargay N."/>
            <person name="Dooley K."/>
            <person name="Dooley E."/>
            <person name="Doricent M."/>
            <person name="Dorje P."/>
            <person name="Dorjee K."/>
            <person name="Dupes A."/>
            <person name="Elong R."/>
            <person name="Falk J."/>
            <person name="Farina A."/>
            <person name="Faro S."/>
            <person name="Ferguson D."/>
            <person name="Fisher S."/>
            <person name="Foley C.D."/>
            <person name="Franke A."/>
            <person name="Friedrich D."/>
            <person name="Gadbois L."/>
            <person name="Gearin G."/>
            <person name="Gearin C.R."/>
            <person name="Giannoukos G."/>
            <person name="Goode T."/>
            <person name="Graham J."/>
            <person name="Grandbois E."/>
            <person name="Grewal S."/>
            <person name="Gyaltsen K."/>
            <person name="Hafez N."/>
            <person name="Hagos B."/>
            <person name="Hall J."/>
            <person name="Henson C."/>
            <person name="Hollinger A."/>
            <person name="Honan T."/>
            <person name="Huard M.D."/>
            <person name="Hughes L."/>
            <person name="Hurhula B."/>
            <person name="Husby M.E."/>
            <person name="Kamat A."/>
            <person name="Kanga B."/>
            <person name="Kashin S."/>
            <person name="Khazanovich D."/>
            <person name="Kisner P."/>
            <person name="Lance K."/>
            <person name="Lara M."/>
            <person name="Lee W."/>
            <person name="Lennon N."/>
            <person name="Letendre F."/>
            <person name="LeVine R."/>
            <person name="Lipovsky A."/>
            <person name="Liu X."/>
            <person name="Liu J."/>
            <person name="Liu S."/>
            <person name="Lokyitsang T."/>
            <person name="Lokyitsang Y."/>
            <person name="Lubonja R."/>
            <person name="Lui A."/>
            <person name="MacDonald P."/>
            <person name="Magnisalis V."/>
            <person name="Maru K."/>
            <person name="Matthews C."/>
            <person name="McCusker W."/>
            <person name="McDonough S."/>
            <person name="Mehta T."/>
            <person name="Meldrim J."/>
            <person name="Meneus L."/>
            <person name="Mihai O."/>
            <person name="Mihalev A."/>
            <person name="Mihova T."/>
            <person name="Mittelman R."/>
            <person name="Mlenga V."/>
            <person name="Montmayeur A."/>
            <person name="Mulrain L."/>
            <person name="Navidi A."/>
            <person name="Naylor J."/>
            <person name="Negash T."/>
            <person name="Nguyen T."/>
            <person name="Nguyen N."/>
            <person name="Nicol R."/>
            <person name="Norbu C."/>
            <person name="Norbu N."/>
            <person name="Novod N."/>
            <person name="O'Neill B."/>
            <person name="Osman S."/>
            <person name="Markiewicz E."/>
            <person name="Oyono O.L."/>
            <person name="Patti C."/>
            <person name="Phunkhang P."/>
            <person name="Pierre F."/>
            <person name="Priest M."/>
            <person name="Raghuraman S."/>
            <person name="Rege F."/>
            <person name="Reyes R."/>
            <person name="Rise C."/>
            <person name="Rogov P."/>
            <person name="Ross K."/>
            <person name="Ryan E."/>
            <person name="Settipalli S."/>
            <person name="Shea T."/>
            <person name="Sherpa N."/>
            <person name="Shi L."/>
            <person name="Shih D."/>
            <person name="Sparrow T."/>
            <person name="Spaulding J."/>
            <person name="Stalker J."/>
            <person name="Stange-Thomann N."/>
            <person name="Stavropoulos S."/>
            <person name="Stone C."/>
            <person name="Strader C."/>
            <person name="Tesfaye S."/>
            <person name="Thomson T."/>
            <person name="Thoulutsang Y."/>
            <person name="Thoulutsang D."/>
            <person name="Topham K."/>
            <person name="Topping I."/>
            <person name="Tsamla T."/>
            <person name="Vassiliev H."/>
            <person name="Vo A."/>
            <person name="Wangchuk T."/>
            <person name="Wangdi T."/>
            <person name="Weiand M."/>
            <person name="Wilkinson J."/>
            <person name="Wilson A."/>
            <person name="Yadav S."/>
            <person name="Young G."/>
            <person name="Yu Q."/>
            <person name="Zembek L."/>
            <person name="Zhong D."/>
            <person name="Zimmer A."/>
            <person name="Zwirko Z."/>
            <person name="Jaffe D.B."/>
            <person name="Alvarez P."/>
            <person name="Brockman W."/>
            <person name="Butler J."/>
            <person name="Chin C."/>
            <person name="Gnerre S."/>
            <person name="Grabherr M."/>
            <person name="Kleber M."/>
            <person name="Mauceli E."/>
            <person name="MacCallum I."/>
        </authorList>
    </citation>
    <scope>NUCLEOTIDE SEQUENCE [LARGE SCALE GENOMIC DNA]</scope>
    <source>
        <strain evidence="4">TSC#15010-1051.87</strain>
        <strain evidence="6">Tucson 15010-1051.87</strain>
    </source>
</reference>
<dbReference type="GO" id="GO:0008017">
    <property type="term" value="F:microtubule binding"/>
    <property type="evidence" value="ECO:0007669"/>
    <property type="project" value="InterPro"/>
</dbReference>
<feature type="compositionally biased region" description="Low complexity" evidence="1">
    <location>
        <begin position="850"/>
        <end position="861"/>
    </location>
</feature>
<organism evidence="4 6">
    <name type="scientific">Drosophila virilis</name>
    <name type="common">Fruit fly</name>
    <dbReference type="NCBI Taxonomy" id="7244"/>
    <lineage>
        <taxon>Eukaryota</taxon>
        <taxon>Metazoa</taxon>
        <taxon>Ecdysozoa</taxon>
        <taxon>Arthropoda</taxon>
        <taxon>Hexapoda</taxon>
        <taxon>Insecta</taxon>
        <taxon>Pterygota</taxon>
        <taxon>Neoptera</taxon>
        <taxon>Endopterygota</taxon>
        <taxon>Diptera</taxon>
        <taxon>Brachycera</taxon>
        <taxon>Muscomorpha</taxon>
        <taxon>Ephydroidea</taxon>
        <taxon>Drosophilidae</taxon>
        <taxon>Drosophila</taxon>
    </lineage>
</organism>
<dbReference type="AlphaFoldDB" id="A0A0Q9WDA4"/>
<dbReference type="EMBL" id="CH940655">
    <property type="protein sequence ID" value="KRF82606.1"/>
    <property type="molecule type" value="Genomic_DNA"/>
</dbReference>
<reference evidence="4" key="2">
    <citation type="journal article" date="2008" name="Bioinformatics">
        <title>Assembly reconciliation.</title>
        <authorList>
            <person name="Zimin A.V."/>
            <person name="Smith D.R."/>
            <person name="Sutton G."/>
            <person name="Yorke J.A."/>
        </authorList>
    </citation>
    <scope>NUCLEOTIDE SEQUENCE</scope>
    <source>
        <strain evidence="4">TSC#15010-1051.87</strain>
    </source>
</reference>
<dbReference type="SMR" id="A0A0Q9WDA4"/>
<dbReference type="InterPro" id="IPR036872">
    <property type="entry name" value="CH_dom_sf"/>
</dbReference>
<feature type="compositionally biased region" description="Polar residues" evidence="1">
    <location>
        <begin position="619"/>
        <end position="628"/>
    </location>
</feature>
<dbReference type="InterPro" id="IPR027328">
    <property type="entry name" value="MAPRE"/>
</dbReference>
<feature type="compositionally biased region" description="Basic and acidic residues" evidence="1">
    <location>
        <begin position="973"/>
        <end position="986"/>
    </location>
</feature>
<feature type="compositionally biased region" description="Basic and acidic residues" evidence="1">
    <location>
        <begin position="630"/>
        <end position="644"/>
    </location>
</feature>
<evidence type="ECO:0000256" key="1">
    <source>
        <dbReference type="SAM" id="MobiDB-lite"/>
    </source>
</evidence>
<feature type="compositionally biased region" description="Polar residues" evidence="1">
    <location>
        <begin position="675"/>
        <end position="692"/>
    </location>
</feature>
<evidence type="ECO:0000259" key="2">
    <source>
        <dbReference type="Pfam" id="PF00307"/>
    </source>
</evidence>
<dbReference type="InParanoid" id="A0A0Q9WDA4"/>
<evidence type="ECO:0000313" key="4">
    <source>
        <dbReference type="EMBL" id="KRF82605.1"/>
    </source>
</evidence>
<feature type="region of interest" description="Disordered" evidence="1">
    <location>
        <begin position="937"/>
        <end position="1067"/>
    </location>
</feature>
<feature type="region of interest" description="Disordered" evidence="1">
    <location>
        <begin position="883"/>
        <end position="905"/>
    </location>
</feature>
<evidence type="ECO:0000313" key="3">
    <source>
        <dbReference type="EMBL" id="KRF82604.1"/>
    </source>
</evidence>